<keyword evidence="1" id="KW-0732">Signal</keyword>
<dbReference type="EMBL" id="FZOT01000004">
    <property type="protein sequence ID" value="SNS64761.1"/>
    <property type="molecule type" value="Genomic_DNA"/>
</dbReference>
<evidence type="ECO:0000313" key="3">
    <source>
        <dbReference type="Proteomes" id="UP000198284"/>
    </source>
</evidence>
<name>A0A239G6Q8_9BURK</name>
<organism evidence="2 3">
    <name type="scientific">Noviherbaspirillum humi</name>
    <dbReference type="NCBI Taxonomy" id="1688639"/>
    <lineage>
        <taxon>Bacteria</taxon>
        <taxon>Pseudomonadati</taxon>
        <taxon>Pseudomonadota</taxon>
        <taxon>Betaproteobacteria</taxon>
        <taxon>Burkholderiales</taxon>
        <taxon>Oxalobacteraceae</taxon>
        <taxon>Noviherbaspirillum</taxon>
    </lineage>
</organism>
<dbReference type="Proteomes" id="UP000198284">
    <property type="component" value="Unassembled WGS sequence"/>
</dbReference>
<evidence type="ECO:0008006" key="4">
    <source>
        <dbReference type="Google" id="ProtNLM"/>
    </source>
</evidence>
<reference evidence="2 3" key="1">
    <citation type="submission" date="2017-06" db="EMBL/GenBank/DDBJ databases">
        <authorList>
            <person name="Kim H.J."/>
            <person name="Triplett B.A."/>
        </authorList>
    </citation>
    <scope>NUCLEOTIDE SEQUENCE [LARGE SCALE GENOMIC DNA]</scope>
    <source>
        <strain evidence="2 3">U15</strain>
    </source>
</reference>
<keyword evidence="3" id="KW-1185">Reference proteome</keyword>
<dbReference type="RefSeq" id="WP_089399102.1">
    <property type="nucleotide sequence ID" value="NZ_FZOT01000004.1"/>
</dbReference>
<feature type="chain" id="PRO_5012353663" description="SnoaL-like domain-containing protein" evidence="1">
    <location>
        <begin position="24"/>
        <end position="171"/>
    </location>
</feature>
<gene>
    <name evidence="2" type="ORF">SAMN06265795_104274</name>
</gene>
<accession>A0A239G6Q8</accession>
<proteinExistence type="predicted"/>
<evidence type="ECO:0000313" key="2">
    <source>
        <dbReference type="EMBL" id="SNS64761.1"/>
    </source>
</evidence>
<feature type="signal peptide" evidence="1">
    <location>
        <begin position="1"/>
        <end position="23"/>
    </location>
</feature>
<dbReference type="AlphaFoldDB" id="A0A239G6Q8"/>
<evidence type="ECO:0000256" key="1">
    <source>
        <dbReference type="SAM" id="SignalP"/>
    </source>
</evidence>
<protein>
    <recommendedName>
        <fullName evidence="4">SnoaL-like domain-containing protein</fullName>
    </recommendedName>
</protein>
<sequence>MFPRFIRAAAFAGLACAGIQASGADQLPVVPVDTEIRVRQFLEAFINPDQTPEQQATFFREDVQYYGLGKPGRREIVRDIRHYAKRWPDRSYRLADIEFIRPDPGTDDVFVSYVVDFQVASPERSIGGRALYGAVITDLHTDPRITLIMEKVPRRRSDLSAGTAAPATSGK</sequence>
<dbReference type="OrthoDB" id="8777920at2"/>